<evidence type="ECO:0000313" key="5">
    <source>
        <dbReference type="Proteomes" id="UP000270678"/>
    </source>
</evidence>
<keyword evidence="5" id="KW-1185">Reference proteome</keyword>
<accession>A0A3Q9ICJ5</accession>
<dbReference type="RefSeq" id="WP_127003705.1">
    <property type="nucleotide sequence ID" value="NZ_CP034346.1"/>
</dbReference>
<protein>
    <submittedName>
        <fullName evidence="4">TetR/AcrR family transcriptional regulator</fullName>
    </submittedName>
</protein>
<reference evidence="5" key="1">
    <citation type="submission" date="2018-12" db="EMBL/GenBank/DDBJ databases">
        <title>Complete genome sequence of Paenibacillus sp. MBLB1234.</title>
        <authorList>
            <person name="Nam Y.-D."/>
            <person name="Kang J."/>
            <person name="Chung W.-H."/>
            <person name="Park Y.S."/>
        </authorList>
    </citation>
    <scope>NUCLEOTIDE SEQUENCE [LARGE SCALE GENOMIC DNA]</scope>
    <source>
        <strain evidence="5">MBLB1234</strain>
    </source>
</reference>
<dbReference type="OrthoDB" id="2373640at2"/>
<dbReference type="PANTHER" id="PTHR43479">
    <property type="entry name" value="ACREF/ENVCD OPERON REPRESSOR-RELATED"/>
    <property type="match status" value="1"/>
</dbReference>
<name>A0A3Q9ICJ5_9BACL</name>
<dbReference type="AlphaFoldDB" id="A0A3Q9ICJ5"/>
<dbReference type="PRINTS" id="PR00455">
    <property type="entry name" value="HTHTETR"/>
</dbReference>
<evidence type="ECO:0000259" key="3">
    <source>
        <dbReference type="PROSITE" id="PS50977"/>
    </source>
</evidence>
<gene>
    <name evidence="4" type="ORF">EI981_27465</name>
</gene>
<dbReference type="SUPFAM" id="SSF46689">
    <property type="entry name" value="Homeodomain-like"/>
    <property type="match status" value="1"/>
</dbReference>
<keyword evidence="1 2" id="KW-0238">DNA-binding</keyword>
<dbReference type="PROSITE" id="PS50977">
    <property type="entry name" value="HTH_TETR_2"/>
    <property type="match status" value="1"/>
</dbReference>
<feature type="DNA-binding region" description="H-T-H motif" evidence="2">
    <location>
        <begin position="32"/>
        <end position="51"/>
    </location>
</feature>
<feature type="domain" description="HTH tetR-type" evidence="3">
    <location>
        <begin position="9"/>
        <end position="69"/>
    </location>
</feature>
<dbReference type="KEGG" id="plut:EI981_27465"/>
<dbReference type="Gene3D" id="1.10.357.10">
    <property type="entry name" value="Tetracycline Repressor, domain 2"/>
    <property type="match status" value="1"/>
</dbReference>
<dbReference type="InterPro" id="IPR050624">
    <property type="entry name" value="HTH-type_Tx_Regulator"/>
</dbReference>
<sequence>MNKRTQHKEQRRTDILHAGLNLFIRKGYGSTKIADIAEEANMSMGLLFHYFASKEKLYEELIRLGCAGTQLELDNTDVCPLQTLKTAADEILKNLKENPTYAKMFVLMEHAQNNDIIPEAAKAMLSQVNIIQSSIPLISEGQKLGEIREGSPWALSVAFWCSLQGIAEELALHPETPCPEADWLIDILKNQS</sequence>
<dbReference type="InterPro" id="IPR001647">
    <property type="entry name" value="HTH_TetR"/>
</dbReference>
<evidence type="ECO:0000256" key="2">
    <source>
        <dbReference type="PROSITE-ProRule" id="PRU00335"/>
    </source>
</evidence>
<proteinExistence type="predicted"/>
<dbReference type="Proteomes" id="UP000270678">
    <property type="component" value="Chromosome"/>
</dbReference>
<dbReference type="InterPro" id="IPR009057">
    <property type="entry name" value="Homeodomain-like_sf"/>
</dbReference>
<dbReference type="PANTHER" id="PTHR43479:SF11">
    <property type="entry name" value="ACREF_ENVCD OPERON REPRESSOR-RELATED"/>
    <property type="match status" value="1"/>
</dbReference>
<organism evidence="4 5">
    <name type="scientific">Paenibacillus lutimineralis</name>
    <dbReference type="NCBI Taxonomy" id="2707005"/>
    <lineage>
        <taxon>Bacteria</taxon>
        <taxon>Bacillati</taxon>
        <taxon>Bacillota</taxon>
        <taxon>Bacilli</taxon>
        <taxon>Bacillales</taxon>
        <taxon>Paenibacillaceae</taxon>
        <taxon>Paenibacillus</taxon>
    </lineage>
</organism>
<dbReference type="EMBL" id="CP034346">
    <property type="protein sequence ID" value="AZS17805.1"/>
    <property type="molecule type" value="Genomic_DNA"/>
</dbReference>
<dbReference type="SUPFAM" id="SSF48498">
    <property type="entry name" value="Tetracyclin repressor-like, C-terminal domain"/>
    <property type="match status" value="1"/>
</dbReference>
<dbReference type="Pfam" id="PF00440">
    <property type="entry name" value="TetR_N"/>
    <property type="match status" value="1"/>
</dbReference>
<dbReference type="InterPro" id="IPR036271">
    <property type="entry name" value="Tet_transcr_reg_TetR-rel_C_sf"/>
</dbReference>
<evidence type="ECO:0000256" key="1">
    <source>
        <dbReference type="ARBA" id="ARBA00023125"/>
    </source>
</evidence>
<dbReference type="GO" id="GO:0003677">
    <property type="term" value="F:DNA binding"/>
    <property type="evidence" value="ECO:0007669"/>
    <property type="project" value="UniProtKB-UniRule"/>
</dbReference>
<evidence type="ECO:0000313" key="4">
    <source>
        <dbReference type="EMBL" id="AZS17805.1"/>
    </source>
</evidence>